<organism evidence="6 7">
    <name type="scientific">Mycolicibacterium porcinum</name>
    <dbReference type="NCBI Taxonomy" id="39693"/>
    <lineage>
        <taxon>Bacteria</taxon>
        <taxon>Bacillati</taxon>
        <taxon>Actinomycetota</taxon>
        <taxon>Actinomycetes</taxon>
        <taxon>Mycobacteriales</taxon>
        <taxon>Mycobacteriaceae</taxon>
        <taxon>Mycolicibacterium</taxon>
    </lineage>
</organism>
<keyword evidence="2" id="KW-0159">Chromosome partition</keyword>
<evidence type="ECO:0000313" key="7">
    <source>
        <dbReference type="Proteomes" id="UP001558474"/>
    </source>
</evidence>
<dbReference type="InterPro" id="IPR050336">
    <property type="entry name" value="Chromosome_partition/occlusion"/>
</dbReference>
<comment type="similarity">
    <text evidence="1">Belongs to the ParB family.</text>
</comment>
<dbReference type="Proteomes" id="UP001558474">
    <property type="component" value="Unassembled WGS sequence"/>
</dbReference>
<dbReference type="PANTHER" id="PTHR33375:SF1">
    <property type="entry name" value="CHROMOSOME-PARTITIONING PROTEIN PARB-RELATED"/>
    <property type="match status" value="1"/>
</dbReference>
<evidence type="ECO:0000259" key="5">
    <source>
        <dbReference type="Pfam" id="PF17762"/>
    </source>
</evidence>
<feature type="domain" description="ParB-like N-terminal" evidence="4">
    <location>
        <begin position="91"/>
        <end position="175"/>
    </location>
</feature>
<name>A0ABV3VMR0_9MYCO</name>
<evidence type="ECO:0000313" key="6">
    <source>
        <dbReference type="EMBL" id="MEX3742668.1"/>
    </source>
</evidence>
<feature type="domain" description="ParB/Spo0J HTH" evidence="5">
    <location>
        <begin position="179"/>
        <end position="246"/>
    </location>
</feature>
<gene>
    <name evidence="6" type="ORF">ABFW12_30960</name>
</gene>
<dbReference type="InterPro" id="IPR036086">
    <property type="entry name" value="ParB/Sulfiredoxin_sf"/>
</dbReference>
<dbReference type="Gene3D" id="1.10.10.2830">
    <property type="match status" value="1"/>
</dbReference>
<evidence type="ECO:0000256" key="2">
    <source>
        <dbReference type="ARBA" id="ARBA00022829"/>
    </source>
</evidence>
<dbReference type="InterPro" id="IPR004437">
    <property type="entry name" value="ParB/RepB/Spo0J"/>
</dbReference>
<dbReference type="NCBIfam" id="TIGR00180">
    <property type="entry name" value="parB_part"/>
    <property type="match status" value="1"/>
</dbReference>
<evidence type="ECO:0000256" key="3">
    <source>
        <dbReference type="SAM" id="MobiDB-lite"/>
    </source>
</evidence>
<proteinExistence type="inferred from homology"/>
<feature type="compositionally biased region" description="Polar residues" evidence="3">
    <location>
        <begin position="1"/>
        <end position="10"/>
    </location>
</feature>
<evidence type="ECO:0000259" key="4">
    <source>
        <dbReference type="Pfam" id="PF02195"/>
    </source>
</evidence>
<comment type="caution">
    <text evidence="6">The sequence shown here is derived from an EMBL/GenBank/DDBJ whole genome shotgun (WGS) entry which is preliminary data.</text>
</comment>
<evidence type="ECO:0000256" key="1">
    <source>
        <dbReference type="ARBA" id="ARBA00006295"/>
    </source>
</evidence>
<dbReference type="Gene3D" id="3.90.1530.30">
    <property type="match status" value="1"/>
</dbReference>
<accession>A0ABV3VMR0</accession>
<feature type="region of interest" description="Disordered" evidence="3">
    <location>
        <begin position="1"/>
        <end position="21"/>
    </location>
</feature>
<dbReference type="InterPro" id="IPR003115">
    <property type="entry name" value="ParB_N"/>
</dbReference>
<dbReference type="Pfam" id="PF17762">
    <property type="entry name" value="HTH_ParB"/>
    <property type="match status" value="1"/>
</dbReference>
<dbReference type="Pfam" id="PF02195">
    <property type="entry name" value="ParB_N"/>
    <property type="match status" value="1"/>
</dbReference>
<feature type="compositionally biased region" description="Basic residues" evidence="3">
    <location>
        <begin position="11"/>
        <end position="21"/>
    </location>
</feature>
<dbReference type="SUPFAM" id="SSF109709">
    <property type="entry name" value="KorB DNA-binding domain-like"/>
    <property type="match status" value="1"/>
</dbReference>
<feature type="region of interest" description="Disordered" evidence="3">
    <location>
        <begin position="358"/>
        <end position="382"/>
    </location>
</feature>
<dbReference type="RefSeq" id="WP_368574433.1">
    <property type="nucleotide sequence ID" value="NZ_JBDLOU010000110.1"/>
</dbReference>
<keyword evidence="7" id="KW-1185">Reference proteome</keyword>
<dbReference type="PANTHER" id="PTHR33375">
    <property type="entry name" value="CHROMOSOME-PARTITIONING PROTEIN PARB-RELATED"/>
    <property type="match status" value="1"/>
</dbReference>
<protein>
    <submittedName>
        <fullName evidence="6">ParB/RepB/Spo0J family partition protein</fullName>
    </submittedName>
</protein>
<reference evidence="6 7" key="1">
    <citation type="submission" date="2024-04" db="EMBL/GenBank/DDBJ databases">
        <title>Genomic Markers of Mycobacteria.</title>
        <authorList>
            <person name="Soliman M.S."/>
            <person name="Elkholy A."/>
            <person name="Soliman N.S."/>
            <person name="Abbas A."/>
            <person name="Khayrat S."/>
            <person name="Shawky S."/>
        </authorList>
    </citation>
    <scope>NUCLEOTIDE SEQUENCE [LARGE SCALE GENOMIC DNA]</scope>
    <source>
        <strain evidence="6 7">Egy-CU-AM5</strain>
    </source>
</reference>
<dbReference type="EMBL" id="JBDLOU010000110">
    <property type="protein sequence ID" value="MEX3742668.1"/>
    <property type="molecule type" value="Genomic_DNA"/>
</dbReference>
<dbReference type="InterPro" id="IPR041468">
    <property type="entry name" value="HTH_ParB/Spo0J"/>
</dbReference>
<feature type="region of interest" description="Disordered" evidence="3">
    <location>
        <begin position="248"/>
        <end position="269"/>
    </location>
</feature>
<dbReference type="SUPFAM" id="SSF110849">
    <property type="entry name" value="ParB/Sulfiredoxin"/>
    <property type="match status" value="1"/>
</dbReference>
<sequence>MTGTSTANKQTARKASGRRTANKLTRYAGGAESEVFLAAAKDANPVGGITAGLASMAAADGQRFIEAPPSAIAPHPYNIPTRSIPKPDNPRWVELVNSISAVGVQVPVLLVTRKAFVAARPVLADQVSSNAEYITIYGHRRCAAALAAGIAAVPAVVDDTVLSDGGDLDAMANENLGREDLTEIEQAEMFARYSELGYGQRAIAEKVGMSQSTVSRRLSLLLLTPEVLEAVAADRIRSTEAAKLAGELPYGPQRPWQEEVEPEQDSDDRRADQIAAFELVLSGTTPVRAAERVVAERRARNRAAEDGVEIVDAKERFGPDYQRHSIGSPEEAAGPIVAAIDPLQGGLIYFPADLDTDASAADSTQPQRPPAPSPNEAKLNTAAKKARRAACPRLVSSPPPREKLLPLLAGQYAAGLSALASGSTGWALAFEFSRVAGLSTAADHHDAATYRRAAARETELKRQVEIAWACAVAAYELRAADKNRGSWDHLDVTYLELLQDRAAYSPTTWELERIGAV</sequence>